<evidence type="ECO:0000313" key="2">
    <source>
        <dbReference type="EMBL" id="GHO43440.1"/>
    </source>
</evidence>
<feature type="transmembrane region" description="Helical" evidence="1">
    <location>
        <begin position="120"/>
        <end position="138"/>
    </location>
</feature>
<dbReference type="PANTHER" id="PTHR39419:SF1">
    <property type="entry name" value="SLL0814 PROTEIN"/>
    <property type="match status" value="1"/>
</dbReference>
<protein>
    <recommendedName>
        <fullName evidence="4">Carotenoid biosynthesis protein</fullName>
    </recommendedName>
</protein>
<feature type="transmembrane region" description="Helical" evidence="1">
    <location>
        <begin position="20"/>
        <end position="39"/>
    </location>
</feature>
<gene>
    <name evidence="2" type="ORF">KSX_16030</name>
</gene>
<keyword evidence="3" id="KW-1185">Reference proteome</keyword>
<name>A0A8J3HYG7_9CHLR</name>
<feature type="transmembrane region" description="Helical" evidence="1">
    <location>
        <begin position="150"/>
        <end position="173"/>
    </location>
</feature>
<keyword evidence="1" id="KW-1133">Transmembrane helix</keyword>
<organism evidence="2 3">
    <name type="scientific">Ktedonospora formicarum</name>
    <dbReference type="NCBI Taxonomy" id="2778364"/>
    <lineage>
        <taxon>Bacteria</taxon>
        <taxon>Bacillati</taxon>
        <taxon>Chloroflexota</taxon>
        <taxon>Ktedonobacteria</taxon>
        <taxon>Ktedonobacterales</taxon>
        <taxon>Ktedonobacteraceae</taxon>
        <taxon>Ktedonospora</taxon>
    </lineage>
</organism>
<reference evidence="2" key="1">
    <citation type="submission" date="2020-10" db="EMBL/GenBank/DDBJ databases">
        <title>Taxonomic study of unclassified bacteria belonging to the class Ktedonobacteria.</title>
        <authorList>
            <person name="Yabe S."/>
            <person name="Wang C.M."/>
            <person name="Zheng Y."/>
            <person name="Sakai Y."/>
            <person name="Cavaletti L."/>
            <person name="Monciardini P."/>
            <person name="Donadio S."/>
        </authorList>
    </citation>
    <scope>NUCLEOTIDE SEQUENCE</scope>
    <source>
        <strain evidence="2">SOSP1-1</strain>
    </source>
</reference>
<evidence type="ECO:0000256" key="1">
    <source>
        <dbReference type="SAM" id="Phobius"/>
    </source>
</evidence>
<dbReference type="InterPro" id="IPR007354">
    <property type="entry name" value="CruF-like"/>
</dbReference>
<dbReference type="PANTHER" id="PTHR39419">
    <property type="entry name" value="SLL0814 PROTEIN"/>
    <property type="match status" value="1"/>
</dbReference>
<dbReference type="AlphaFoldDB" id="A0A8J3HYG7"/>
<evidence type="ECO:0000313" key="3">
    <source>
        <dbReference type="Proteomes" id="UP000612362"/>
    </source>
</evidence>
<keyword evidence="1" id="KW-0812">Transmembrane</keyword>
<dbReference type="Proteomes" id="UP000612362">
    <property type="component" value="Unassembled WGS sequence"/>
</dbReference>
<feature type="transmembrane region" description="Helical" evidence="1">
    <location>
        <begin position="185"/>
        <end position="208"/>
    </location>
</feature>
<keyword evidence="1" id="KW-0472">Membrane</keyword>
<sequence>MRLSLKRRGWRRPVSPHIRLLRLLFGIFCLLYALAVIGVGFDVKPPFSMDWAASLLLYLEGILILMAAALVYSMRRALGAGFIVLVLSFLVETLGVNTGFPFGHYSYTSILFPTLPGGVPLPVLFAWVTIILGVYSWFRSRRPGLRLSTVDVLLAGLAVMLLDGAIEPVAARITGYWRWVYDASFFYHIPLQNFAGWFVLGTFCIWLVDRQFAPVPRPRIEPPRMAFWLPRLLFACSLFMFGIVDLTHGYYGGVICAFLSALLLAFYARRR</sequence>
<feature type="transmembrane region" description="Helical" evidence="1">
    <location>
        <begin position="51"/>
        <end position="72"/>
    </location>
</feature>
<dbReference type="RefSeq" id="WP_220192914.1">
    <property type="nucleotide sequence ID" value="NZ_BNJF01000001.1"/>
</dbReference>
<dbReference type="EMBL" id="BNJF01000001">
    <property type="protein sequence ID" value="GHO43440.1"/>
    <property type="molecule type" value="Genomic_DNA"/>
</dbReference>
<feature type="transmembrane region" description="Helical" evidence="1">
    <location>
        <begin position="250"/>
        <end position="268"/>
    </location>
</feature>
<feature type="transmembrane region" description="Helical" evidence="1">
    <location>
        <begin position="228"/>
        <end position="244"/>
    </location>
</feature>
<comment type="caution">
    <text evidence="2">The sequence shown here is derived from an EMBL/GenBank/DDBJ whole genome shotgun (WGS) entry which is preliminary data.</text>
</comment>
<accession>A0A8J3HYG7</accession>
<feature type="transmembrane region" description="Helical" evidence="1">
    <location>
        <begin position="79"/>
        <end position="100"/>
    </location>
</feature>
<dbReference type="Pfam" id="PF04240">
    <property type="entry name" value="Caroten_synth"/>
    <property type="match status" value="1"/>
</dbReference>
<evidence type="ECO:0008006" key="4">
    <source>
        <dbReference type="Google" id="ProtNLM"/>
    </source>
</evidence>
<proteinExistence type="predicted"/>